<dbReference type="FunCoup" id="Q756K7">
    <property type="interactions" value="279"/>
</dbReference>
<sequence length="221" mass="25406">MQAAGSSPTVRMGTLKTVLLLFLYLGQAHSLHFYLLPGETKCFYEGITRESQFFASIDAQVEGEDGHFTRNPHLTVSLFVYASFDANELVFAQQNSPFSEFQFTALESGEHRICMSPNFPHTAARLRVFLDFKVSTADTLDNRRLMDVTYLQDRIEYLISRLEDIRSDQAVLRKQDEEAQRLSKVANRQMILWSAVQSAALVLVFLLQLRHLKNFFNRKVM</sequence>
<dbReference type="GeneID" id="4621314"/>
<keyword evidence="5" id="KW-0931">ER-Golgi transport</keyword>
<dbReference type="GO" id="GO:0006888">
    <property type="term" value="P:endoplasmic reticulum to Golgi vesicle-mediated transport"/>
    <property type="evidence" value="ECO:0000318"/>
    <property type="project" value="GO_Central"/>
</dbReference>
<comment type="similarity">
    <text evidence="2 8">Belongs to the EMP24/GP25L family.</text>
</comment>
<dbReference type="Proteomes" id="UP000000591">
    <property type="component" value="Chromosome V"/>
</dbReference>
<evidence type="ECO:0000259" key="11">
    <source>
        <dbReference type="PROSITE" id="PS50866"/>
    </source>
</evidence>
<keyword evidence="3 8" id="KW-0812">Transmembrane</keyword>
<evidence type="ECO:0000256" key="1">
    <source>
        <dbReference type="ARBA" id="ARBA00004479"/>
    </source>
</evidence>
<dbReference type="PANTHER" id="PTHR22811">
    <property type="entry name" value="TRANSMEMBRANE EMP24 DOMAIN-CONTAINING PROTEIN"/>
    <property type="match status" value="1"/>
</dbReference>
<reference evidence="12 13" key="1">
    <citation type="journal article" date="2004" name="Science">
        <title>The Ashbya gossypii genome as a tool for mapping the ancient Saccharomyces cerevisiae genome.</title>
        <authorList>
            <person name="Dietrich F.S."/>
            <person name="Voegeli S."/>
            <person name="Brachat S."/>
            <person name="Lerch A."/>
            <person name="Gates K."/>
            <person name="Steiner S."/>
            <person name="Mohr C."/>
            <person name="Pohlmann R."/>
            <person name="Luedi P."/>
            <person name="Choi S."/>
            <person name="Wing R.A."/>
            <person name="Flavier A."/>
            <person name="Gaffney T.D."/>
            <person name="Philippsen P."/>
        </authorList>
    </citation>
    <scope>NUCLEOTIDE SEQUENCE [LARGE SCALE GENOMIC DNA]</scope>
    <source>
        <strain evidence="13">ATCC 10895 / CBS 109.51 / FGSC 9923 / NRRL Y-1056</strain>
    </source>
</reference>
<dbReference type="GO" id="GO:0030134">
    <property type="term" value="C:COPII-coated ER to Golgi transport vesicle"/>
    <property type="evidence" value="ECO:0000318"/>
    <property type="project" value="GO_Central"/>
</dbReference>
<evidence type="ECO:0000256" key="3">
    <source>
        <dbReference type="ARBA" id="ARBA00022692"/>
    </source>
</evidence>
<dbReference type="InterPro" id="IPR009038">
    <property type="entry name" value="GOLD_dom"/>
</dbReference>
<evidence type="ECO:0000256" key="10">
    <source>
        <dbReference type="SAM" id="SignalP"/>
    </source>
</evidence>
<evidence type="ECO:0000256" key="5">
    <source>
        <dbReference type="ARBA" id="ARBA00022892"/>
    </source>
</evidence>
<keyword evidence="6 9" id="KW-1133">Transmembrane helix</keyword>
<keyword evidence="5" id="KW-0813">Transport</keyword>
<protein>
    <submittedName>
        <fullName evidence="12">AER247Wp</fullName>
    </submittedName>
</protein>
<feature type="signal peptide" evidence="10">
    <location>
        <begin position="1"/>
        <end position="30"/>
    </location>
</feature>
<gene>
    <name evidence="12" type="ORF">AGOS_AER247W</name>
</gene>
<dbReference type="RefSeq" id="NP_985104.1">
    <property type="nucleotide sequence ID" value="NM_210458.1"/>
</dbReference>
<dbReference type="OrthoDB" id="3427at2759"/>
<dbReference type="GO" id="GO:0016020">
    <property type="term" value="C:membrane"/>
    <property type="evidence" value="ECO:0007669"/>
    <property type="project" value="UniProtKB-SubCell"/>
</dbReference>
<feature type="chain" id="PRO_5004285662" evidence="10">
    <location>
        <begin position="31"/>
        <end position="221"/>
    </location>
</feature>
<proteinExistence type="inferred from homology"/>
<evidence type="ECO:0000256" key="2">
    <source>
        <dbReference type="ARBA" id="ARBA00007104"/>
    </source>
</evidence>
<dbReference type="OMA" id="GEHRICM"/>
<dbReference type="InterPro" id="IPR015720">
    <property type="entry name" value="Emp24-like"/>
</dbReference>
<organism evidence="12 13">
    <name type="scientific">Eremothecium gossypii (strain ATCC 10895 / CBS 109.51 / FGSC 9923 / NRRL Y-1056)</name>
    <name type="common">Yeast</name>
    <name type="synonym">Ashbya gossypii</name>
    <dbReference type="NCBI Taxonomy" id="284811"/>
    <lineage>
        <taxon>Eukaryota</taxon>
        <taxon>Fungi</taxon>
        <taxon>Dikarya</taxon>
        <taxon>Ascomycota</taxon>
        <taxon>Saccharomycotina</taxon>
        <taxon>Saccharomycetes</taxon>
        <taxon>Saccharomycetales</taxon>
        <taxon>Saccharomycetaceae</taxon>
        <taxon>Eremothecium</taxon>
    </lineage>
</organism>
<dbReference type="KEGG" id="ago:AGOS_AER247W"/>
<evidence type="ECO:0000313" key="12">
    <source>
        <dbReference type="EMBL" id="AAS52928.1"/>
    </source>
</evidence>
<dbReference type="eggNOG" id="KOG1690">
    <property type="taxonomic scope" value="Eukaryota"/>
</dbReference>
<feature type="transmembrane region" description="Helical" evidence="9">
    <location>
        <begin position="190"/>
        <end position="209"/>
    </location>
</feature>
<dbReference type="AlphaFoldDB" id="Q756K7"/>
<dbReference type="Pfam" id="PF01105">
    <property type="entry name" value="EMP24_GP25L"/>
    <property type="match status" value="1"/>
</dbReference>
<comment type="subcellular location">
    <subcellularLocation>
        <location evidence="1 8">Membrane</location>
        <topology evidence="1 8">Single-pass type I membrane protein</topology>
    </subcellularLocation>
</comment>
<accession>Q756K7</accession>
<dbReference type="STRING" id="284811.Q756K7"/>
<dbReference type="PROSITE" id="PS50866">
    <property type="entry name" value="GOLD"/>
    <property type="match status" value="1"/>
</dbReference>
<dbReference type="GO" id="GO:0006886">
    <property type="term" value="P:intracellular protein transport"/>
    <property type="evidence" value="ECO:0000318"/>
    <property type="project" value="GO_Central"/>
</dbReference>
<dbReference type="InParanoid" id="Q756K7"/>
<evidence type="ECO:0000256" key="9">
    <source>
        <dbReference type="SAM" id="Phobius"/>
    </source>
</evidence>
<keyword evidence="7 9" id="KW-0472">Membrane</keyword>
<evidence type="ECO:0000256" key="6">
    <source>
        <dbReference type="ARBA" id="ARBA00022989"/>
    </source>
</evidence>
<dbReference type="GO" id="GO:0005783">
    <property type="term" value="C:endoplasmic reticulum"/>
    <property type="evidence" value="ECO:0000318"/>
    <property type="project" value="GO_Central"/>
</dbReference>
<dbReference type="GO" id="GO:0007030">
    <property type="term" value="P:Golgi organization"/>
    <property type="evidence" value="ECO:0000318"/>
    <property type="project" value="GO_Central"/>
</dbReference>
<name>Q756K7_EREGS</name>
<keyword evidence="13" id="KW-1185">Reference proteome</keyword>
<dbReference type="GO" id="GO:0005794">
    <property type="term" value="C:Golgi apparatus"/>
    <property type="evidence" value="ECO:0000318"/>
    <property type="project" value="GO_Central"/>
</dbReference>
<evidence type="ECO:0000256" key="8">
    <source>
        <dbReference type="RuleBase" id="RU003827"/>
    </source>
</evidence>
<evidence type="ECO:0000256" key="7">
    <source>
        <dbReference type="ARBA" id="ARBA00023136"/>
    </source>
</evidence>
<evidence type="ECO:0000313" key="13">
    <source>
        <dbReference type="Proteomes" id="UP000000591"/>
    </source>
</evidence>
<reference evidence="13" key="2">
    <citation type="journal article" date="2013" name="G3 (Bethesda)">
        <title>Genomes of Ashbya fungi isolated from insects reveal four mating-type loci, numerous translocations, lack of transposons, and distinct gene duplications.</title>
        <authorList>
            <person name="Dietrich F.S."/>
            <person name="Voegeli S."/>
            <person name="Kuo S."/>
            <person name="Philippsen P."/>
        </authorList>
    </citation>
    <scope>GENOME REANNOTATION</scope>
    <source>
        <strain evidence="13">ATCC 10895 / CBS 109.51 / FGSC 9923 / NRRL Y-1056</strain>
    </source>
</reference>
<keyword evidence="4 10" id="KW-0732">Signal</keyword>
<dbReference type="SMART" id="SM01190">
    <property type="entry name" value="EMP24_GP25L"/>
    <property type="match status" value="1"/>
</dbReference>
<dbReference type="EMBL" id="AE016818">
    <property type="protein sequence ID" value="AAS52928.1"/>
    <property type="molecule type" value="Genomic_DNA"/>
</dbReference>
<evidence type="ECO:0000256" key="4">
    <source>
        <dbReference type="ARBA" id="ARBA00022729"/>
    </source>
</evidence>
<dbReference type="HOGENOM" id="CLU_066963_2_1_1"/>
<dbReference type="GO" id="GO:0005793">
    <property type="term" value="C:endoplasmic reticulum-Golgi intermediate compartment"/>
    <property type="evidence" value="ECO:0000318"/>
    <property type="project" value="GO_Central"/>
</dbReference>
<feature type="domain" description="GOLD" evidence="11">
    <location>
        <begin position="40"/>
        <end position="134"/>
    </location>
</feature>